<dbReference type="PANTHER" id="PTHR47019:SF1">
    <property type="entry name" value="LIPID II FLIPPASE MURJ"/>
    <property type="match status" value="1"/>
</dbReference>
<feature type="transmembrane region" description="Helical" evidence="8">
    <location>
        <begin position="297"/>
        <end position="319"/>
    </location>
</feature>
<feature type="transmembrane region" description="Helical" evidence="8">
    <location>
        <begin position="339"/>
        <end position="365"/>
    </location>
</feature>
<evidence type="ECO:0000256" key="6">
    <source>
        <dbReference type="ARBA" id="ARBA00022989"/>
    </source>
</evidence>
<evidence type="ECO:0000256" key="1">
    <source>
        <dbReference type="ARBA" id="ARBA00004651"/>
    </source>
</evidence>
<dbReference type="Pfam" id="PF03023">
    <property type="entry name" value="MurJ"/>
    <property type="match status" value="1"/>
</dbReference>
<dbReference type="PANTHER" id="PTHR47019">
    <property type="entry name" value="LIPID II FLIPPASE MURJ"/>
    <property type="match status" value="1"/>
</dbReference>
<keyword evidence="6 8" id="KW-1133">Transmembrane helix</keyword>
<feature type="transmembrane region" description="Helical" evidence="8">
    <location>
        <begin position="377"/>
        <end position="398"/>
    </location>
</feature>
<feature type="transmembrane region" description="Helical" evidence="8">
    <location>
        <begin position="37"/>
        <end position="55"/>
    </location>
</feature>
<comment type="subcellular location">
    <subcellularLocation>
        <location evidence="1">Cell membrane</location>
        <topology evidence="1">Multi-pass membrane protein</topology>
    </subcellularLocation>
</comment>
<keyword evidence="7 8" id="KW-0472">Membrane</keyword>
<evidence type="ECO:0000313" key="9">
    <source>
        <dbReference type="EMBL" id="AFZ05798.1"/>
    </source>
</evidence>
<evidence type="ECO:0000256" key="7">
    <source>
        <dbReference type="ARBA" id="ARBA00023136"/>
    </source>
</evidence>
<evidence type="ECO:0000256" key="4">
    <source>
        <dbReference type="ARBA" id="ARBA00022960"/>
    </source>
</evidence>
<feature type="transmembrane region" description="Helical" evidence="8">
    <location>
        <begin position="188"/>
        <end position="208"/>
    </location>
</feature>
<dbReference type="HOGENOM" id="CLU_006797_4_2_3"/>
<dbReference type="STRING" id="179408.Osc7112_1255"/>
<feature type="transmembrane region" description="Helical" evidence="8">
    <location>
        <begin position="157"/>
        <end position="176"/>
    </location>
</feature>
<sequence length="472" mass="52193">MLLQLTNQKCSHMKILSPQKLLDFWHQQTSGSVNRQIFGAAVTVALGTIIVKAVALVKELVVAWKFGTGDTLDAFLIALLVPAFITNVVSSSFNAALIPTYIRVRDREGTNAAQRLFSGATVWIFVVLAIATILMVVTAPIYLPLIAGGFSREKLDLTFKLLCAIVPVVLLETFMTSWRATLNAGERFALVALAPIFTPIMTILFLLVLHSWGIFNLAAGLVFGVVLEMVAIGISLHQQGISLMPKWYGFDPHLRQVASQYIPAVTGALLMNTATIVDQSMAAMLSPGSVASLNYGNRVIALPITLITTALSTAVIPYFSKMVAREDWANVRHTLNRYLGLIFALTVPLTGFLILFSELIVQLLFQRGSFTANDTHLVAQIQFCFAFQIPFYIGNILLARLMISMRLNYILMRVSAFNLILNITLNYIFMQWIGIKGIALSTSFVYLFSFLYMFVSAQQNLRKITEASQTKS</sequence>
<dbReference type="KEGG" id="oni:Osc7112_1255"/>
<dbReference type="Proteomes" id="UP000010478">
    <property type="component" value="Chromosome"/>
</dbReference>
<evidence type="ECO:0000256" key="2">
    <source>
        <dbReference type="ARBA" id="ARBA00022475"/>
    </source>
</evidence>
<dbReference type="eggNOG" id="COG0728">
    <property type="taxonomic scope" value="Bacteria"/>
</dbReference>
<evidence type="ECO:0000256" key="8">
    <source>
        <dbReference type="SAM" id="Phobius"/>
    </source>
</evidence>
<dbReference type="InterPro" id="IPR051050">
    <property type="entry name" value="Lipid_II_flippase_MurJ/MviN"/>
</dbReference>
<evidence type="ECO:0000313" key="10">
    <source>
        <dbReference type="Proteomes" id="UP000010478"/>
    </source>
</evidence>
<keyword evidence="2" id="KW-1003">Cell membrane</keyword>
<evidence type="ECO:0000256" key="5">
    <source>
        <dbReference type="ARBA" id="ARBA00022984"/>
    </source>
</evidence>
<keyword evidence="4" id="KW-0133">Cell shape</keyword>
<dbReference type="GO" id="GO:0015648">
    <property type="term" value="F:lipid-linked peptidoglycan transporter activity"/>
    <property type="evidence" value="ECO:0007669"/>
    <property type="project" value="TreeGrafter"/>
</dbReference>
<dbReference type="GO" id="GO:0005886">
    <property type="term" value="C:plasma membrane"/>
    <property type="evidence" value="ECO:0007669"/>
    <property type="project" value="UniProtKB-SubCell"/>
</dbReference>
<keyword evidence="5" id="KW-0573">Peptidoglycan synthesis</keyword>
<gene>
    <name evidence="9" type="ORF">Osc7112_1255</name>
</gene>
<dbReference type="PRINTS" id="PR01806">
    <property type="entry name" value="VIRFACTRMVIN"/>
</dbReference>
<proteinExistence type="predicted"/>
<dbReference type="CDD" id="cd13123">
    <property type="entry name" value="MATE_MurJ_like"/>
    <property type="match status" value="1"/>
</dbReference>
<name>K9VCA1_9CYAN</name>
<keyword evidence="3 8" id="KW-0812">Transmembrane</keyword>
<feature type="transmembrane region" description="Helical" evidence="8">
    <location>
        <begin position="122"/>
        <end position="145"/>
    </location>
</feature>
<dbReference type="EMBL" id="CP003614">
    <property type="protein sequence ID" value="AFZ05798.1"/>
    <property type="molecule type" value="Genomic_DNA"/>
</dbReference>
<keyword evidence="10" id="KW-1185">Reference proteome</keyword>
<dbReference type="AlphaFoldDB" id="K9VCA1"/>
<dbReference type="InterPro" id="IPR004268">
    <property type="entry name" value="MurJ"/>
</dbReference>
<evidence type="ECO:0000256" key="3">
    <source>
        <dbReference type="ARBA" id="ARBA00022692"/>
    </source>
</evidence>
<dbReference type="GO" id="GO:0009252">
    <property type="term" value="P:peptidoglycan biosynthetic process"/>
    <property type="evidence" value="ECO:0007669"/>
    <property type="project" value="UniProtKB-KW"/>
</dbReference>
<reference evidence="9 10" key="1">
    <citation type="submission" date="2012-05" db="EMBL/GenBank/DDBJ databases">
        <title>Finished chromosome of genome of Oscillatoria sp. PCC 7112.</title>
        <authorList>
            <consortium name="US DOE Joint Genome Institute"/>
            <person name="Gugger M."/>
            <person name="Coursin T."/>
            <person name="Rippka R."/>
            <person name="Tandeau De Marsac N."/>
            <person name="Huntemann M."/>
            <person name="Wei C.-L."/>
            <person name="Han J."/>
            <person name="Detter J.C."/>
            <person name="Han C."/>
            <person name="Tapia R."/>
            <person name="Davenport K."/>
            <person name="Daligault H."/>
            <person name="Erkkila T."/>
            <person name="Gu W."/>
            <person name="Munk A.C.C."/>
            <person name="Teshima H."/>
            <person name="Xu Y."/>
            <person name="Chain P."/>
            <person name="Chen A."/>
            <person name="Krypides N."/>
            <person name="Mavromatis K."/>
            <person name="Markowitz V."/>
            <person name="Szeto E."/>
            <person name="Ivanova N."/>
            <person name="Mikhailova N."/>
            <person name="Ovchinnikova G."/>
            <person name="Pagani I."/>
            <person name="Pati A."/>
            <person name="Goodwin L."/>
            <person name="Peters L."/>
            <person name="Pitluck S."/>
            <person name="Woyke T."/>
            <person name="Kerfeld C."/>
        </authorList>
    </citation>
    <scope>NUCLEOTIDE SEQUENCE [LARGE SCALE GENOMIC DNA]</scope>
    <source>
        <strain evidence="9 10">PCC 7112</strain>
    </source>
</reference>
<protein>
    <submittedName>
        <fullName evidence="9">Virulence factor MVIN family protein</fullName>
    </submittedName>
</protein>
<organism evidence="9 10">
    <name type="scientific">Phormidium nigroviride PCC 7112</name>
    <dbReference type="NCBI Taxonomy" id="179408"/>
    <lineage>
        <taxon>Bacteria</taxon>
        <taxon>Bacillati</taxon>
        <taxon>Cyanobacteriota</taxon>
        <taxon>Cyanophyceae</taxon>
        <taxon>Oscillatoriophycideae</taxon>
        <taxon>Oscillatoriales</taxon>
        <taxon>Oscillatoriaceae</taxon>
        <taxon>Phormidium</taxon>
    </lineage>
</organism>
<dbReference type="GO" id="GO:0008360">
    <property type="term" value="P:regulation of cell shape"/>
    <property type="evidence" value="ECO:0007669"/>
    <property type="project" value="UniProtKB-KW"/>
</dbReference>
<feature type="transmembrane region" description="Helical" evidence="8">
    <location>
        <begin position="75"/>
        <end position="102"/>
    </location>
</feature>
<dbReference type="GO" id="GO:0034204">
    <property type="term" value="P:lipid translocation"/>
    <property type="evidence" value="ECO:0007669"/>
    <property type="project" value="TreeGrafter"/>
</dbReference>
<feature type="transmembrane region" description="Helical" evidence="8">
    <location>
        <begin position="435"/>
        <end position="455"/>
    </location>
</feature>
<feature type="transmembrane region" description="Helical" evidence="8">
    <location>
        <begin position="257"/>
        <end position="277"/>
    </location>
</feature>
<feature type="transmembrane region" description="Helical" evidence="8">
    <location>
        <begin position="410"/>
        <end position="429"/>
    </location>
</feature>
<dbReference type="PATRIC" id="fig|179408.3.peg.1529"/>
<accession>K9VCA1</accession>
<feature type="transmembrane region" description="Helical" evidence="8">
    <location>
        <begin position="214"/>
        <end position="236"/>
    </location>
</feature>